<feature type="transmembrane region" description="Helical" evidence="1">
    <location>
        <begin position="40"/>
        <end position="58"/>
    </location>
</feature>
<evidence type="ECO:0000313" key="2">
    <source>
        <dbReference type="EMBL" id="SDF31683.1"/>
    </source>
</evidence>
<keyword evidence="3" id="KW-1185">Reference proteome</keyword>
<keyword evidence="1" id="KW-1133">Transmembrane helix</keyword>
<reference evidence="3" key="1">
    <citation type="submission" date="2016-10" db="EMBL/GenBank/DDBJ databases">
        <authorList>
            <person name="Varghese N."/>
            <person name="Submissions S."/>
        </authorList>
    </citation>
    <scope>NUCLEOTIDE SEQUENCE [LARGE SCALE GENOMIC DNA]</scope>
    <source>
        <strain evidence="3">CGMCC 4.3506</strain>
    </source>
</reference>
<name>A0A1G7K362_9PSEU</name>
<accession>A0A1G7K362</accession>
<protein>
    <submittedName>
        <fullName evidence="2">Uncharacterized protein</fullName>
    </submittedName>
</protein>
<sequence>MNPIILAAHAPFHSALSRLRTTTACSTTAEGKGREAELRLLLAFVLLGAVVAVATTLLPPEALRPRKGEMG</sequence>
<proteinExistence type="predicted"/>
<organism evidence="2 3">
    <name type="scientific">Lentzea fradiae</name>
    <dbReference type="NCBI Taxonomy" id="200378"/>
    <lineage>
        <taxon>Bacteria</taxon>
        <taxon>Bacillati</taxon>
        <taxon>Actinomycetota</taxon>
        <taxon>Actinomycetes</taxon>
        <taxon>Pseudonocardiales</taxon>
        <taxon>Pseudonocardiaceae</taxon>
        <taxon>Lentzea</taxon>
    </lineage>
</organism>
<gene>
    <name evidence="2" type="ORF">SAMN05216553_10160</name>
</gene>
<dbReference type="RefSeq" id="WP_143035768.1">
    <property type="nucleotide sequence ID" value="NZ_FNCC01000001.1"/>
</dbReference>
<keyword evidence="1" id="KW-0472">Membrane</keyword>
<keyword evidence="1" id="KW-0812">Transmembrane</keyword>
<evidence type="ECO:0000313" key="3">
    <source>
        <dbReference type="Proteomes" id="UP000199623"/>
    </source>
</evidence>
<dbReference type="AlphaFoldDB" id="A0A1G7K362"/>
<dbReference type="EMBL" id="FNCC01000001">
    <property type="protein sequence ID" value="SDF31683.1"/>
    <property type="molecule type" value="Genomic_DNA"/>
</dbReference>
<dbReference type="Proteomes" id="UP000199623">
    <property type="component" value="Unassembled WGS sequence"/>
</dbReference>
<evidence type="ECO:0000256" key="1">
    <source>
        <dbReference type="SAM" id="Phobius"/>
    </source>
</evidence>